<evidence type="ECO:0000259" key="8">
    <source>
        <dbReference type="PROSITE" id="PS51148"/>
    </source>
</evidence>
<feature type="region of interest" description="Disordered" evidence="7">
    <location>
        <begin position="238"/>
        <end position="271"/>
    </location>
</feature>
<dbReference type="PANTHER" id="PTHR13392">
    <property type="entry name" value="ATAXIN 1"/>
    <property type="match status" value="1"/>
</dbReference>
<evidence type="ECO:0000256" key="3">
    <source>
        <dbReference type="ARBA" id="ARBA00023015"/>
    </source>
</evidence>
<dbReference type="GO" id="GO:0005634">
    <property type="term" value="C:nucleus"/>
    <property type="evidence" value="ECO:0007669"/>
    <property type="project" value="UniProtKB-SubCell"/>
</dbReference>
<reference evidence="9" key="1">
    <citation type="submission" date="2022-01" db="EMBL/GenBank/DDBJ databases">
        <authorList>
            <person name="King R."/>
        </authorList>
    </citation>
    <scope>NUCLEOTIDE SEQUENCE</scope>
</reference>
<protein>
    <recommendedName>
        <fullName evidence="8">AXH domain-containing protein</fullName>
    </recommendedName>
</protein>
<keyword evidence="5" id="KW-0804">Transcription</keyword>
<dbReference type="GO" id="GO:0003723">
    <property type="term" value="F:RNA binding"/>
    <property type="evidence" value="ECO:0007669"/>
    <property type="project" value="InterPro"/>
</dbReference>
<evidence type="ECO:0000256" key="5">
    <source>
        <dbReference type="ARBA" id="ARBA00023163"/>
    </source>
</evidence>
<evidence type="ECO:0000256" key="1">
    <source>
        <dbReference type="ARBA" id="ARBA00004123"/>
    </source>
</evidence>
<dbReference type="InterPro" id="IPR036096">
    <property type="entry name" value="Ataxin_AXH_dom_sf"/>
</dbReference>
<keyword evidence="6" id="KW-0539">Nucleus</keyword>
<feature type="compositionally biased region" description="Low complexity" evidence="7">
    <location>
        <begin position="194"/>
        <end position="203"/>
    </location>
</feature>
<gene>
    <name evidence="9" type="ORF">CEUTPL_LOCUS11120</name>
</gene>
<dbReference type="Gene3D" id="2.170.16.10">
    <property type="entry name" value="Hedgehog/Intein (Hint) domain"/>
    <property type="match status" value="1"/>
</dbReference>
<evidence type="ECO:0000256" key="6">
    <source>
        <dbReference type="ARBA" id="ARBA00023242"/>
    </source>
</evidence>
<feature type="compositionally biased region" description="Low complexity" evidence="7">
    <location>
        <begin position="154"/>
        <end position="178"/>
    </location>
</feature>
<name>A0A9N9QQX2_9CUCU</name>
<sequence length="511" mass="56894">MISAGVEGRLPYMTYSEPWSRNPPKQSSEVFLRPAPKLMPPATRCTQEQTTIFLPYRTYNGLPATTYPNGTRIAPSRPISKYPSPPPSAIPVNLTQPKEEIKEETLSPYSPYRLFSHSPQYPPFAYPAMCQQPYMLRTPTFPPTPLSPQEIFSPATPTASSTATFLSPPATFSPPSSSIKPTQTNILRRDKTNSPVTSSTVPHSPLPQSPSFKVPSGKEGSMKHRLLIRPEDAVSRSMPLDLQKPPEGRKRLTATISPPRSPKKHLNNNTVPANFQKGQLIQLANGEFKRIEEMRTEDFVHSAEKSPALRLAESTVVKIEEGKDGQVTITLTYDQRRAQVEVDSTPDHPYFVMGHGWASCNPDRTFHCYRLKVHKLQVGDVLVSLTPREPAAQPATTSTAFRSTTIMTTATTTAMSARQYSGNAAVTSTVTSATIPSNHFLPPASSPQVHHRPMSHSPPKSFTAQQMNYYAHHQHQQQMTPLQLDIESRKRRWSAPDGIEDDELARRSRVE</sequence>
<proteinExistence type="predicted"/>
<accession>A0A9N9QQX2</accession>
<feature type="region of interest" description="Disordered" evidence="7">
    <location>
        <begin position="154"/>
        <end position="222"/>
    </location>
</feature>
<dbReference type="PANTHER" id="PTHR13392:SF13">
    <property type="entry name" value="AXH DOMAIN-CONTAINING PROTEIN"/>
    <property type="match status" value="1"/>
</dbReference>
<dbReference type="SUPFAM" id="SSF102031">
    <property type="entry name" value="AXH domain"/>
    <property type="match status" value="1"/>
</dbReference>
<dbReference type="OrthoDB" id="10000452at2759"/>
<keyword evidence="2" id="KW-0678">Repressor</keyword>
<organism evidence="9 10">
    <name type="scientific">Ceutorhynchus assimilis</name>
    <name type="common">cabbage seed weevil</name>
    <dbReference type="NCBI Taxonomy" id="467358"/>
    <lineage>
        <taxon>Eukaryota</taxon>
        <taxon>Metazoa</taxon>
        <taxon>Ecdysozoa</taxon>
        <taxon>Arthropoda</taxon>
        <taxon>Hexapoda</taxon>
        <taxon>Insecta</taxon>
        <taxon>Pterygota</taxon>
        <taxon>Neoptera</taxon>
        <taxon>Endopterygota</taxon>
        <taxon>Coleoptera</taxon>
        <taxon>Polyphaga</taxon>
        <taxon>Cucujiformia</taxon>
        <taxon>Curculionidae</taxon>
        <taxon>Ceutorhynchinae</taxon>
        <taxon>Ceutorhynchus</taxon>
    </lineage>
</organism>
<evidence type="ECO:0000313" key="10">
    <source>
        <dbReference type="Proteomes" id="UP001152799"/>
    </source>
</evidence>
<dbReference type="Proteomes" id="UP001152799">
    <property type="component" value="Chromosome 6"/>
</dbReference>
<dbReference type="InterPro" id="IPR043404">
    <property type="entry name" value="ATAXIN1-like"/>
</dbReference>
<dbReference type="AlphaFoldDB" id="A0A9N9QQX2"/>
<feature type="domain" description="AXH" evidence="8">
    <location>
        <begin position="263"/>
        <end position="393"/>
    </location>
</feature>
<evidence type="ECO:0000256" key="7">
    <source>
        <dbReference type="SAM" id="MobiDB-lite"/>
    </source>
</evidence>
<dbReference type="EMBL" id="OU892282">
    <property type="protein sequence ID" value="CAG9770671.1"/>
    <property type="molecule type" value="Genomic_DNA"/>
</dbReference>
<dbReference type="InterPro" id="IPR003652">
    <property type="entry name" value="Ataxin_AXH_dom"/>
</dbReference>
<keyword evidence="3" id="KW-0805">Transcription regulation</keyword>
<dbReference type="Pfam" id="PF08517">
    <property type="entry name" value="AXH"/>
    <property type="match status" value="1"/>
</dbReference>
<keyword evidence="10" id="KW-1185">Reference proteome</keyword>
<dbReference type="GO" id="GO:0006355">
    <property type="term" value="P:regulation of DNA-templated transcription"/>
    <property type="evidence" value="ECO:0007669"/>
    <property type="project" value="InterPro"/>
</dbReference>
<evidence type="ECO:0000256" key="2">
    <source>
        <dbReference type="ARBA" id="ARBA00022491"/>
    </source>
</evidence>
<dbReference type="GO" id="GO:0003677">
    <property type="term" value="F:DNA binding"/>
    <property type="evidence" value="ECO:0007669"/>
    <property type="project" value="UniProtKB-KW"/>
</dbReference>
<comment type="subcellular location">
    <subcellularLocation>
        <location evidence="1">Nucleus</location>
    </subcellularLocation>
</comment>
<evidence type="ECO:0000313" key="9">
    <source>
        <dbReference type="EMBL" id="CAG9770671.1"/>
    </source>
</evidence>
<evidence type="ECO:0000256" key="4">
    <source>
        <dbReference type="ARBA" id="ARBA00023125"/>
    </source>
</evidence>
<dbReference type="SMART" id="SM00536">
    <property type="entry name" value="AXH"/>
    <property type="match status" value="1"/>
</dbReference>
<dbReference type="PROSITE" id="PS51148">
    <property type="entry name" value="AXH"/>
    <property type="match status" value="1"/>
</dbReference>
<keyword evidence="4" id="KW-0238">DNA-binding</keyword>
<feature type="region of interest" description="Disordered" evidence="7">
    <location>
        <begin position="489"/>
        <end position="511"/>
    </location>
</feature>